<feature type="signal peptide" evidence="1">
    <location>
        <begin position="1"/>
        <end position="22"/>
    </location>
</feature>
<organism evidence="2 3">
    <name type="scientific">Acinetobacter puyangensis</name>
    <dbReference type="NCBI Taxonomy" id="1096779"/>
    <lineage>
        <taxon>Bacteria</taxon>
        <taxon>Pseudomonadati</taxon>
        <taxon>Pseudomonadota</taxon>
        <taxon>Gammaproteobacteria</taxon>
        <taxon>Moraxellales</taxon>
        <taxon>Moraxellaceae</taxon>
        <taxon>Acinetobacter</taxon>
    </lineage>
</organism>
<gene>
    <name evidence="2" type="ORF">SAMN05421731_105261</name>
</gene>
<dbReference type="PIRSF" id="PIRSF029171">
    <property type="entry name" value="Esterase_LipA"/>
    <property type="match status" value="1"/>
</dbReference>
<dbReference type="Gene3D" id="3.40.50.1820">
    <property type="entry name" value="alpha/beta hydrolase"/>
    <property type="match status" value="2"/>
</dbReference>
<evidence type="ECO:0000313" key="3">
    <source>
        <dbReference type="Proteomes" id="UP000219042"/>
    </source>
</evidence>
<dbReference type="SUPFAM" id="SSF53474">
    <property type="entry name" value="alpha/beta-Hydrolases"/>
    <property type="match status" value="1"/>
</dbReference>
<evidence type="ECO:0000313" key="2">
    <source>
        <dbReference type="EMBL" id="SNX45706.1"/>
    </source>
</evidence>
<proteinExistence type="predicted"/>
<keyword evidence="3" id="KW-1185">Reference proteome</keyword>
<dbReference type="PANTHER" id="PTHR34853">
    <property type="match status" value="1"/>
</dbReference>
<reference evidence="3" key="1">
    <citation type="submission" date="2016-09" db="EMBL/GenBank/DDBJ databases">
        <authorList>
            <person name="Varghese N."/>
            <person name="Submissions S."/>
        </authorList>
    </citation>
    <scope>NUCLEOTIDE SEQUENCE [LARGE SCALE GENOMIC DNA]</scope>
    <source>
        <strain evidence="3">ANC 4466</strain>
    </source>
</reference>
<dbReference type="GO" id="GO:0004806">
    <property type="term" value="F:triacylglycerol lipase activity"/>
    <property type="evidence" value="ECO:0007669"/>
    <property type="project" value="InterPro"/>
</dbReference>
<dbReference type="PANTHER" id="PTHR34853:SF1">
    <property type="entry name" value="LIPASE 5"/>
    <property type="match status" value="1"/>
</dbReference>
<dbReference type="Proteomes" id="UP000219042">
    <property type="component" value="Unassembled WGS sequence"/>
</dbReference>
<accession>A0A240EAZ1</accession>
<evidence type="ECO:0000256" key="1">
    <source>
        <dbReference type="SAM" id="SignalP"/>
    </source>
</evidence>
<dbReference type="RefSeq" id="WP_228150426.1">
    <property type="nucleotide sequence ID" value="NZ_BAABHT010000005.1"/>
</dbReference>
<name>A0A240EAZ1_9GAMM</name>
<dbReference type="Pfam" id="PF03583">
    <property type="entry name" value="LIP"/>
    <property type="match status" value="1"/>
</dbReference>
<keyword evidence="1" id="KW-0732">Signal</keyword>
<dbReference type="InterPro" id="IPR029058">
    <property type="entry name" value="AB_hydrolase_fold"/>
</dbReference>
<protein>
    <submittedName>
        <fullName evidence="2">Secretory lipase</fullName>
    </submittedName>
</protein>
<dbReference type="InterPro" id="IPR005152">
    <property type="entry name" value="Lipase_secreted"/>
</dbReference>
<sequence length="416" mass="45554">MLKFNQFCLSLLGASMTLTSIAAQPVIHYQSSPLYGDQKLSAFYQWDQKIPDKAGTLLRFEPLDQGIRLADSADQYRILFSSTNGIDSRSPTVVSGSLFLPKGKAPEGGWPLLVWGHGTVGLADQCAPSWSGRVYRNAYYLNQWLKQGYAVVEPDYQGLGVAGPHLLINVPQLSYNILDSARAVVGRQFNVANQVIIAGQSQGGAAAFGAASYSASYAPDINVKGTIATGVIYRKPNSERPVLNAVNKYQPNPALAYQILGFHVLQQYDLSIQASDVFTEKAIPLVEHSRSQCVGQIFSDVSFEKLSIADALLDKPSDKYLALQKLFEEKYSYYPTLKINHPVFIGTGADDRTPDARTQVELVKDACEAGTQVESHVYHGHGHSEAVPHSLNDALTFANKVIHNQPIQNTCSVKFE</sequence>
<dbReference type="GO" id="GO:0016042">
    <property type="term" value="P:lipid catabolic process"/>
    <property type="evidence" value="ECO:0007669"/>
    <property type="project" value="InterPro"/>
</dbReference>
<dbReference type="EMBL" id="OANT01000005">
    <property type="protein sequence ID" value="SNX45706.1"/>
    <property type="molecule type" value="Genomic_DNA"/>
</dbReference>
<feature type="chain" id="PRO_5013031954" evidence="1">
    <location>
        <begin position="23"/>
        <end position="416"/>
    </location>
</feature>
<dbReference type="AlphaFoldDB" id="A0A240EAZ1"/>